<sequence length="110" mass="12430">MSQDSLEQADSEHTDVDSNDISFHTEGSLIFAEEKNPLDDLTDQQLIDHINEMETENKHLELENSLFLGTLTCFALKTLLAKSLTGNILLGFTLLTTRSQMCQTNIKREE</sequence>
<gene>
    <name evidence="2" type="ORF">PHAECO_LOCUS8953</name>
</gene>
<keyword evidence="3" id="KW-1185">Reference proteome</keyword>
<feature type="region of interest" description="Disordered" evidence="1">
    <location>
        <begin position="1"/>
        <end position="21"/>
    </location>
</feature>
<dbReference type="AlphaFoldDB" id="A0A9N9SGY2"/>
<evidence type="ECO:0000313" key="2">
    <source>
        <dbReference type="EMBL" id="CAG9822049.1"/>
    </source>
</evidence>
<evidence type="ECO:0000256" key="1">
    <source>
        <dbReference type="SAM" id="MobiDB-lite"/>
    </source>
</evidence>
<reference evidence="2" key="1">
    <citation type="submission" date="2022-01" db="EMBL/GenBank/DDBJ databases">
        <authorList>
            <person name="King R."/>
        </authorList>
    </citation>
    <scope>NUCLEOTIDE SEQUENCE</scope>
</reference>
<organism evidence="2 3">
    <name type="scientific">Phaedon cochleariae</name>
    <name type="common">Mustard beetle</name>
    <dbReference type="NCBI Taxonomy" id="80249"/>
    <lineage>
        <taxon>Eukaryota</taxon>
        <taxon>Metazoa</taxon>
        <taxon>Ecdysozoa</taxon>
        <taxon>Arthropoda</taxon>
        <taxon>Hexapoda</taxon>
        <taxon>Insecta</taxon>
        <taxon>Pterygota</taxon>
        <taxon>Neoptera</taxon>
        <taxon>Endopterygota</taxon>
        <taxon>Coleoptera</taxon>
        <taxon>Polyphaga</taxon>
        <taxon>Cucujiformia</taxon>
        <taxon>Chrysomeloidea</taxon>
        <taxon>Chrysomelidae</taxon>
        <taxon>Chrysomelinae</taxon>
        <taxon>Chrysomelini</taxon>
        <taxon>Phaedon</taxon>
    </lineage>
</organism>
<protein>
    <submittedName>
        <fullName evidence="2">Uncharacterized protein</fullName>
    </submittedName>
</protein>
<reference evidence="2" key="2">
    <citation type="submission" date="2022-10" db="EMBL/GenBank/DDBJ databases">
        <authorList>
            <consortium name="ENA_rothamsted_submissions"/>
            <consortium name="culmorum"/>
            <person name="King R."/>
        </authorList>
    </citation>
    <scope>NUCLEOTIDE SEQUENCE</scope>
</reference>
<name>A0A9N9SGY2_PHACE</name>
<dbReference type="EMBL" id="OU896711">
    <property type="protein sequence ID" value="CAG9822049.1"/>
    <property type="molecule type" value="Genomic_DNA"/>
</dbReference>
<evidence type="ECO:0000313" key="3">
    <source>
        <dbReference type="Proteomes" id="UP001153737"/>
    </source>
</evidence>
<accession>A0A9N9SGY2</accession>
<dbReference type="Proteomes" id="UP001153737">
    <property type="component" value="Chromosome 5"/>
</dbReference>
<proteinExistence type="predicted"/>